<gene>
    <name evidence="1" type="ORF">FC32_GL000393</name>
</gene>
<evidence type="ECO:0008006" key="3">
    <source>
        <dbReference type="Google" id="ProtNLM"/>
    </source>
</evidence>
<dbReference type="AlphaFoldDB" id="A0A0R1U124"/>
<evidence type="ECO:0000313" key="2">
    <source>
        <dbReference type="Proteomes" id="UP000051324"/>
    </source>
</evidence>
<dbReference type="PANTHER" id="PTHR30348">
    <property type="entry name" value="UNCHARACTERIZED PROTEIN YECE"/>
    <property type="match status" value="1"/>
</dbReference>
<dbReference type="STRING" id="1423724.FC32_GL000393"/>
<name>A0A0R1U124_9LACO</name>
<dbReference type="PANTHER" id="PTHR30348:SF13">
    <property type="entry name" value="UPF0759 PROTEIN YUNF"/>
    <property type="match status" value="1"/>
</dbReference>
<dbReference type="SUPFAM" id="SSF117396">
    <property type="entry name" value="TM1631-like"/>
    <property type="match status" value="1"/>
</dbReference>
<dbReference type="RefSeq" id="WP_025087935.1">
    <property type="nucleotide sequence ID" value="NZ_AZFT01000009.1"/>
</dbReference>
<dbReference type="Proteomes" id="UP000051324">
    <property type="component" value="Unassembled WGS sequence"/>
</dbReference>
<comment type="caution">
    <text evidence="1">The sequence shown here is derived from an EMBL/GenBank/DDBJ whole genome shotgun (WGS) entry which is preliminary data.</text>
</comment>
<dbReference type="InterPro" id="IPR002763">
    <property type="entry name" value="DUF72"/>
</dbReference>
<sequence>MITLGATTWSEHQALLPDISRPLTLAEYAAFFPVVEIDTFFYAIPAQKTVRNWQKQVPKEFKFVVKAHRSMTGHVKEKVELATLKQTFRAFKEALVPLRETNQLTAVLFQFPPFFTPTKKSINYLRQLRTWLPEIAICVEFRAQSWYRPETLPSLVEFCQTQHLTLTAADEPSQTEASVPFKPIVTTPELFFMRLHGRNQHGWSKKGPNWRKERTLYRYSETELTEFKDIINGLQGQVNEICVIFNNNSGGDAAPNALTLKEMLGIDFDGLAPKPPTQLKLI</sequence>
<dbReference type="eggNOG" id="COG1801">
    <property type="taxonomic scope" value="Bacteria"/>
</dbReference>
<dbReference type="OrthoDB" id="9780310at2"/>
<reference evidence="1 2" key="1">
    <citation type="journal article" date="2015" name="Genome Announc.">
        <title>Expanding the biotechnology potential of lactobacilli through comparative genomics of 213 strains and associated genera.</title>
        <authorList>
            <person name="Sun Z."/>
            <person name="Harris H.M."/>
            <person name="McCann A."/>
            <person name="Guo C."/>
            <person name="Argimon S."/>
            <person name="Zhang W."/>
            <person name="Yang X."/>
            <person name="Jeffery I.B."/>
            <person name="Cooney J.C."/>
            <person name="Kagawa T.F."/>
            <person name="Liu W."/>
            <person name="Song Y."/>
            <person name="Salvetti E."/>
            <person name="Wrobel A."/>
            <person name="Rasinkangas P."/>
            <person name="Parkhill J."/>
            <person name="Rea M.C."/>
            <person name="O'Sullivan O."/>
            <person name="Ritari J."/>
            <person name="Douillard F.P."/>
            <person name="Paul Ross R."/>
            <person name="Yang R."/>
            <person name="Briner A.E."/>
            <person name="Felis G.E."/>
            <person name="de Vos W.M."/>
            <person name="Barrangou R."/>
            <person name="Klaenhammer T.R."/>
            <person name="Caufield P.W."/>
            <person name="Cui Y."/>
            <person name="Zhang H."/>
            <person name="O'Toole P.W."/>
        </authorList>
    </citation>
    <scope>NUCLEOTIDE SEQUENCE [LARGE SCALE GENOMIC DNA]</scope>
    <source>
        <strain evidence="1 2">DSM 16634</strain>
    </source>
</reference>
<dbReference type="InterPro" id="IPR036520">
    <property type="entry name" value="UPF0759_sf"/>
</dbReference>
<keyword evidence="2" id="KW-1185">Reference proteome</keyword>
<dbReference type="Gene3D" id="3.20.20.410">
    <property type="entry name" value="Protein of unknown function UPF0759"/>
    <property type="match status" value="1"/>
</dbReference>
<dbReference type="PATRIC" id="fig|1423724.4.peg.412"/>
<accession>A0A0R1U124</accession>
<evidence type="ECO:0000313" key="1">
    <source>
        <dbReference type="EMBL" id="KRL87100.1"/>
    </source>
</evidence>
<protein>
    <recommendedName>
        <fullName evidence="3">DUF72 domain-containing protein</fullName>
    </recommendedName>
</protein>
<proteinExistence type="predicted"/>
<dbReference type="Pfam" id="PF01904">
    <property type="entry name" value="DUF72"/>
    <property type="match status" value="1"/>
</dbReference>
<dbReference type="EMBL" id="AZFT01000009">
    <property type="protein sequence ID" value="KRL87100.1"/>
    <property type="molecule type" value="Genomic_DNA"/>
</dbReference>
<organism evidence="1 2">
    <name type="scientific">Ligilactobacillus apodemi DSM 16634 = JCM 16172</name>
    <dbReference type="NCBI Taxonomy" id="1423724"/>
    <lineage>
        <taxon>Bacteria</taxon>
        <taxon>Bacillati</taxon>
        <taxon>Bacillota</taxon>
        <taxon>Bacilli</taxon>
        <taxon>Lactobacillales</taxon>
        <taxon>Lactobacillaceae</taxon>
        <taxon>Ligilactobacillus</taxon>
    </lineage>
</organism>